<dbReference type="GO" id="GO:0005886">
    <property type="term" value="C:plasma membrane"/>
    <property type="evidence" value="ECO:0007669"/>
    <property type="project" value="UniProtKB-SubCell"/>
</dbReference>
<dbReference type="InterPro" id="IPR038731">
    <property type="entry name" value="RgtA/B/C-like"/>
</dbReference>
<keyword evidence="3" id="KW-0328">Glycosyltransferase</keyword>
<dbReference type="GO" id="GO:0016763">
    <property type="term" value="F:pentosyltransferase activity"/>
    <property type="evidence" value="ECO:0007669"/>
    <property type="project" value="TreeGrafter"/>
</dbReference>
<name>A0A7T5VC51_9BACT</name>
<comment type="subcellular location">
    <subcellularLocation>
        <location evidence="1">Cell membrane</location>
        <topology evidence="1">Multi-pass membrane protein</topology>
    </subcellularLocation>
</comment>
<feature type="domain" description="Glycosyltransferase RgtA/B/C/D-like" evidence="9">
    <location>
        <begin position="76"/>
        <end position="229"/>
    </location>
</feature>
<dbReference type="PANTHER" id="PTHR33908">
    <property type="entry name" value="MANNOSYLTRANSFERASE YKCB-RELATED"/>
    <property type="match status" value="1"/>
</dbReference>
<keyword evidence="7 8" id="KW-0472">Membrane</keyword>
<feature type="transmembrane region" description="Helical" evidence="8">
    <location>
        <begin position="291"/>
        <end position="314"/>
    </location>
</feature>
<evidence type="ECO:0000256" key="6">
    <source>
        <dbReference type="ARBA" id="ARBA00022989"/>
    </source>
</evidence>
<organism evidence="10 11">
    <name type="scientific">Desulfobulbus oligotrophicus</name>
    <dbReference type="NCBI Taxonomy" id="1909699"/>
    <lineage>
        <taxon>Bacteria</taxon>
        <taxon>Pseudomonadati</taxon>
        <taxon>Thermodesulfobacteriota</taxon>
        <taxon>Desulfobulbia</taxon>
        <taxon>Desulfobulbales</taxon>
        <taxon>Desulfobulbaceae</taxon>
        <taxon>Desulfobulbus</taxon>
    </lineage>
</organism>
<accession>A0A7T5VC51</accession>
<keyword evidence="2" id="KW-1003">Cell membrane</keyword>
<dbReference type="KEGG" id="dog:HP555_04410"/>
<feature type="transmembrane region" description="Helical" evidence="8">
    <location>
        <begin position="92"/>
        <end position="113"/>
    </location>
</feature>
<dbReference type="AlphaFoldDB" id="A0A7T5VC51"/>
<evidence type="ECO:0000256" key="2">
    <source>
        <dbReference type="ARBA" id="ARBA00022475"/>
    </source>
</evidence>
<feature type="transmembrane region" description="Helical" evidence="8">
    <location>
        <begin position="334"/>
        <end position="352"/>
    </location>
</feature>
<feature type="transmembrane region" description="Helical" evidence="8">
    <location>
        <begin position="171"/>
        <end position="187"/>
    </location>
</feature>
<evidence type="ECO:0000259" key="9">
    <source>
        <dbReference type="Pfam" id="PF13231"/>
    </source>
</evidence>
<keyword evidence="11" id="KW-1185">Reference proteome</keyword>
<keyword evidence="4 10" id="KW-0808">Transferase</keyword>
<proteinExistence type="predicted"/>
<dbReference type="RefSeq" id="WP_199263983.1">
    <property type="nucleotide sequence ID" value="NZ_CP054140.1"/>
</dbReference>
<dbReference type="GO" id="GO:0009103">
    <property type="term" value="P:lipopolysaccharide biosynthetic process"/>
    <property type="evidence" value="ECO:0007669"/>
    <property type="project" value="UniProtKB-ARBA"/>
</dbReference>
<dbReference type="PANTHER" id="PTHR33908:SF11">
    <property type="entry name" value="MEMBRANE PROTEIN"/>
    <property type="match status" value="1"/>
</dbReference>
<feature type="transmembrane region" description="Helical" evidence="8">
    <location>
        <begin position="193"/>
        <end position="209"/>
    </location>
</feature>
<evidence type="ECO:0000256" key="3">
    <source>
        <dbReference type="ARBA" id="ARBA00022676"/>
    </source>
</evidence>
<reference evidence="10 11" key="1">
    <citation type="submission" date="2020-05" db="EMBL/GenBank/DDBJ databases">
        <title>Complete genome of Desulfobulbus oligotrophicus.</title>
        <authorList>
            <person name="Podar M."/>
        </authorList>
    </citation>
    <scope>NUCLEOTIDE SEQUENCE [LARGE SCALE GENOMIC DNA]</scope>
    <source>
        <strain evidence="10 11">Prop6</strain>
    </source>
</reference>
<dbReference type="Proteomes" id="UP000596092">
    <property type="component" value="Chromosome"/>
</dbReference>
<dbReference type="InterPro" id="IPR050297">
    <property type="entry name" value="LipidA_mod_glycosyltrf_83"/>
</dbReference>
<feature type="transmembrane region" description="Helical" evidence="8">
    <location>
        <begin position="358"/>
        <end position="377"/>
    </location>
</feature>
<feature type="transmembrane region" description="Helical" evidence="8">
    <location>
        <begin position="146"/>
        <end position="164"/>
    </location>
</feature>
<sequence>MARRTSVFMSASGRHVSSMWLFAAVLAAGLAVRLAALAQITIINPDGILYINQARAIWSGQWGLVDQCQLPYVSLYSFLIAFGYHLVPDWVLSGQLVSVACGMGMLVILYQLVRLFFDRIISSLTILLLAFTPIFVRYSVDVMRDALFWFLFSLALWLFVLHIHKKTSPRYMYWLLSGSSIAILLASWSRIEAIVLLPVSLLFLCVYREKNKLQRLLAFTVPVIGVAVIGAVVTLTGGQDVFALVRLDEIVRKFSEPIQAYETLRAELKQLADGYGFSLLGNYLESSYHTIWMTALGTLTANAAEAFFYPYLIFYVAGWKEGVRRARSLPEYQYMFLLLACSFVVLFVHTQHHWVATYRFMTLLIFPSCLLAGLGIQRVHGFLMRTGKLTRAQAGVVLAVVVVMVSLSKNIQKIEADKEVYVRIASTVASLTSTEHSVVIAAKSSVAARWITFYANVGKKGVSCSQPVITDSASADEVMAMMRATNAAYFLWEQQRWENSPSGRHPSEFSQFFKEVGRWQHEDTGQLILFEKTL</sequence>
<evidence type="ECO:0000256" key="7">
    <source>
        <dbReference type="ARBA" id="ARBA00023136"/>
    </source>
</evidence>
<keyword evidence="6 8" id="KW-1133">Transmembrane helix</keyword>
<protein>
    <submittedName>
        <fullName evidence="10">Glycosyltransferase family 39 protein</fullName>
    </submittedName>
</protein>
<evidence type="ECO:0000256" key="5">
    <source>
        <dbReference type="ARBA" id="ARBA00022692"/>
    </source>
</evidence>
<evidence type="ECO:0000313" key="11">
    <source>
        <dbReference type="Proteomes" id="UP000596092"/>
    </source>
</evidence>
<evidence type="ECO:0000256" key="8">
    <source>
        <dbReference type="SAM" id="Phobius"/>
    </source>
</evidence>
<keyword evidence="5 8" id="KW-0812">Transmembrane</keyword>
<dbReference type="EMBL" id="CP054140">
    <property type="protein sequence ID" value="QQG65164.1"/>
    <property type="molecule type" value="Genomic_DNA"/>
</dbReference>
<evidence type="ECO:0000313" key="10">
    <source>
        <dbReference type="EMBL" id="QQG65164.1"/>
    </source>
</evidence>
<gene>
    <name evidence="10" type="ORF">HP555_04410</name>
</gene>
<dbReference type="Pfam" id="PF13231">
    <property type="entry name" value="PMT_2"/>
    <property type="match status" value="1"/>
</dbReference>
<evidence type="ECO:0000256" key="4">
    <source>
        <dbReference type="ARBA" id="ARBA00022679"/>
    </source>
</evidence>
<evidence type="ECO:0000256" key="1">
    <source>
        <dbReference type="ARBA" id="ARBA00004651"/>
    </source>
</evidence>
<feature type="transmembrane region" description="Helical" evidence="8">
    <location>
        <begin position="120"/>
        <end position="140"/>
    </location>
</feature>
<feature type="transmembrane region" description="Helical" evidence="8">
    <location>
        <begin position="216"/>
        <end position="237"/>
    </location>
</feature>